<sequence>MRHITLRRGEELSIEYTHLAGGGPPLVIDPVVETEWCLKHKANRYHNEMPSLDEPDYLRGRGRPLCLIAYGDGIQGRGYECDILKAFVVLRRADD</sequence>
<dbReference type="AlphaFoldDB" id="A0A0F9SY03"/>
<evidence type="ECO:0000313" key="1">
    <source>
        <dbReference type="EMBL" id="KKN73770.1"/>
    </source>
</evidence>
<protein>
    <submittedName>
        <fullName evidence="1">Uncharacterized protein</fullName>
    </submittedName>
</protein>
<organism evidence="1">
    <name type="scientific">marine sediment metagenome</name>
    <dbReference type="NCBI Taxonomy" id="412755"/>
    <lineage>
        <taxon>unclassified sequences</taxon>
        <taxon>metagenomes</taxon>
        <taxon>ecological metagenomes</taxon>
    </lineage>
</organism>
<proteinExistence type="predicted"/>
<name>A0A0F9SY03_9ZZZZ</name>
<comment type="caution">
    <text evidence="1">The sequence shown here is derived from an EMBL/GenBank/DDBJ whole genome shotgun (WGS) entry which is preliminary data.</text>
</comment>
<accession>A0A0F9SY03</accession>
<gene>
    <name evidence="1" type="ORF">LCGC14_0397180</name>
</gene>
<reference evidence="1" key="1">
    <citation type="journal article" date="2015" name="Nature">
        <title>Complex archaea that bridge the gap between prokaryotes and eukaryotes.</title>
        <authorList>
            <person name="Spang A."/>
            <person name="Saw J.H."/>
            <person name="Jorgensen S.L."/>
            <person name="Zaremba-Niedzwiedzka K."/>
            <person name="Martijn J."/>
            <person name="Lind A.E."/>
            <person name="van Eijk R."/>
            <person name="Schleper C."/>
            <person name="Guy L."/>
            <person name="Ettema T.J."/>
        </authorList>
    </citation>
    <scope>NUCLEOTIDE SEQUENCE</scope>
</reference>
<dbReference type="EMBL" id="LAZR01000337">
    <property type="protein sequence ID" value="KKN73770.1"/>
    <property type="molecule type" value="Genomic_DNA"/>
</dbReference>